<dbReference type="InterPro" id="IPR001279">
    <property type="entry name" value="Metallo-B-lactamas"/>
</dbReference>
<dbReference type="PANTHER" id="PTHR46233">
    <property type="entry name" value="HYDROXYACYLGLUTATHIONE HYDROLASE GLOC"/>
    <property type="match status" value="1"/>
</dbReference>
<gene>
    <name evidence="7" type="ORF">EP13_12230</name>
</gene>
<dbReference type="Gene3D" id="3.60.15.10">
    <property type="entry name" value="Ribonuclease Z/Hydroxyacylglutathione hydrolase-like"/>
    <property type="match status" value="1"/>
</dbReference>
<dbReference type="AlphaFoldDB" id="A0A075P343"/>
<dbReference type="GO" id="GO:0046872">
    <property type="term" value="F:metal ion binding"/>
    <property type="evidence" value="ECO:0007669"/>
    <property type="project" value="UniProtKB-KW"/>
</dbReference>
<evidence type="ECO:0000313" key="7">
    <source>
        <dbReference type="EMBL" id="AIF99390.1"/>
    </source>
</evidence>
<proteinExistence type="predicted"/>
<dbReference type="PANTHER" id="PTHR46233:SF3">
    <property type="entry name" value="HYDROXYACYLGLUTATHIONE HYDROLASE GLOC"/>
    <property type="match status" value="1"/>
</dbReference>
<feature type="compositionally biased region" description="Basic and acidic residues" evidence="5">
    <location>
        <begin position="71"/>
        <end position="80"/>
    </location>
</feature>
<evidence type="ECO:0000256" key="5">
    <source>
        <dbReference type="SAM" id="MobiDB-lite"/>
    </source>
</evidence>
<dbReference type="InterPro" id="IPR036866">
    <property type="entry name" value="RibonucZ/Hydroxyglut_hydro"/>
</dbReference>
<dbReference type="Pfam" id="PF00753">
    <property type="entry name" value="Lactamase_B"/>
    <property type="match status" value="1"/>
</dbReference>
<keyword evidence="4" id="KW-0862">Zinc</keyword>
<dbReference type="SMART" id="SM00849">
    <property type="entry name" value="Lactamase_B"/>
    <property type="match status" value="1"/>
</dbReference>
<protein>
    <submittedName>
        <fullName evidence="7">Beta-lactamase</fullName>
    </submittedName>
</protein>
<evidence type="ECO:0000313" key="8">
    <source>
        <dbReference type="Proteomes" id="UP000056090"/>
    </source>
</evidence>
<reference evidence="7 8" key="1">
    <citation type="submission" date="2014-06" db="EMBL/GenBank/DDBJ databases">
        <title>Genomes of Alteromonas australica, a world apart.</title>
        <authorList>
            <person name="Gonzaga A."/>
            <person name="Lopez-Perez M."/>
            <person name="Rodriguez-Valera F."/>
        </authorList>
    </citation>
    <scope>NUCLEOTIDE SEQUENCE [LARGE SCALE GENOMIC DNA]</scope>
    <source>
        <strain evidence="7 8">H 17</strain>
    </source>
</reference>
<dbReference type="KEGG" id="aal:EP13_12230"/>
<evidence type="ECO:0000256" key="3">
    <source>
        <dbReference type="ARBA" id="ARBA00022801"/>
    </source>
</evidence>
<dbReference type="Proteomes" id="UP000056090">
    <property type="component" value="Chromosome"/>
</dbReference>
<keyword evidence="8" id="KW-1185">Reference proteome</keyword>
<evidence type="ECO:0000259" key="6">
    <source>
        <dbReference type="SMART" id="SM00849"/>
    </source>
</evidence>
<evidence type="ECO:0000256" key="4">
    <source>
        <dbReference type="ARBA" id="ARBA00022833"/>
    </source>
</evidence>
<evidence type="ECO:0000256" key="2">
    <source>
        <dbReference type="ARBA" id="ARBA00022723"/>
    </source>
</evidence>
<keyword evidence="3" id="KW-0378">Hydrolase</keyword>
<dbReference type="InterPro" id="IPR051453">
    <property type="entry name" value="MBL_Glyoxalase_II"/>
</dbReference>
<dbReference type="EMBL" id="CP008849">
    <property type="protein sequence ID" value="AIF99390.1"/>
    <property type="molecule type" value="Genomic_DNA"/>
</dbReference>
<dbReference type="SUPFAM" id="SSF56281">
    <property type="entry name" value="Metallo-hydrolase/oxidoreductase"/>
    <property type="match status" value="1"/>
</dbReference>
<sequence>MVRGELDILKATVPLLLTATVLLSNSAKSDGLTAQDYAEKGLESATFFPGLASLCDISREPRNMFQSGVSKDTRPERRTADTPSLTEQRKASKGNTNRRARRHIPPQKVFDNLYYVGAGNVASWAIDTGKTIVLVDALNSDEQAEKYIFAGLKTLGLEDKPVSHLIISHGHGDHYGGFNAVVKRFNPRIVMSELEWELLEHDSFVSRRWGAKPKKDMAVNDGDTLNIDGTTLTFHVTPGHTPGTLSLVFPVYDGDEPHRAVLWGGTGLNYGSDVQRIQSYTESAQIMKGYVEAQNIDVFLSNHPGRDGSREKLLASRLDNAAEKHAFVQGKNIVKEAFELLENCTRAQWMNIVENKSKGS</sequence>
<dbReference type="CDD" id="cd16280">
    <property type="entry name" value="metallo-hydrolase-like_MBL-fold"/>
    <property type="match status" value="1"/>
</dbReference>
<keyword evidence="2" id="KW-0479">Metal-binding</keyword>
<comment type="cofactor">
    <cofactor evidence="1">
        <name>Zn(2+)</name>
        <dbReference type="ChEBI" id="CHEBI:29105"/>
    </cofactor>
</comment>
<accession>A0A075P343</accession>
<name>A0A075P343_9ALTE</name>
<dbReference type="GO" id="GO:0016787">
    <property type="term" value="F:hydrolase activity"/>
    <property type="evidence" value="ECO:0007669"/>
    <property type="project" value="UniProtKB-KW"/>
</dbReference>
<dbReference type="eggNOG" id="COG0491">
    <property type="taxonomic scope" value="Bacteria"/>
</dbReference>
<feature type="domain" description="Metallo-beta-lactamase" evidence="6">
    <location>
        <begin position="120"/>
        <end position="303"/>
    </location>
</feature>
<feature type="region of interest" description="Disordered" evidence="5">
    <location>
        <begin position="65"/>
        <end position="102"/>
    </location>
</feature>
<organism evidence="7 8">
    <name type="scientific">Alteromonas australica</name>
    <dbReference type="NCBI Taxonomy" id="589873"/>
    <lineage>
        <taxon>Bacteria</taxon>
        <taxon>Pseudomonadati</taxon>
        <taxon>Pseudomonadota</taxon>
        <taxon>Gammaproteobacteria</taxon>
        <taxon>Alteromonadales</taxon>
        <taxon>Alteromonadaceae</taxon>
        <taxon>Alteromonas/Salinimonas group</taxon>
        <taxon>Alteromonas</taxon>
    </lineage>
</organism>
<evidence type="ECO:0000256" key="1">
    <source>
        <dbReference type="ARBA" id="ARBA00001947"/>
    </source>
</evidence>